<name>A0A8S5LZE2_9CAUD</name>
<evidence type="ECO:0000256" key="1">
    <source>
        <dbReference type="SAM" id="MobiDB-lite"/>
    </source>
</evidence>
<proteinExistence type="predicted"/>
<feature type="compositionally biased region" description="Polar residues" evidence="1">
    <location>
        <begin position="47"/>
        <end position="61"/>
    </location>
</feature>
<feature type="compositionally biased region" description="Basic residues" evidence="1">
    <location>
        <begin position="1"/>
        <end position="10"/>
    </location>
</feature>
<feature type="region of interest" description="Disordered" evidence="1">
    <location>
        <begin position="1"/>
        <end position="61"/>
    </location>
</feature>
<evidence type="ECO:0000313" key="2">
    <source>
        <dbReference type="EMBL" id="DAD75437.1"/>
    </source>
</evidence>
<sequence length="61" mass="7063">MPWRKAHATRQRCSSKTNTPPSSSKPSKPIPPRWRMHWQNNKRRCNGRSNRASNSPPRAPS</sequence>
<accession>A0A8S5LZE2</accession>
<feature type="compositionally biased region" description="Low complexity" evidence="1">
    <location>
        <begin position="14"/>
        <end position="27"/>
    </location>
</feature>
<protein>
    <submittedName>
        <fullName evidence="2">Uncharacterized protein</fullName>
    </submittedName>
</protein>
<dbReference type="EMBL" id="BK014783">
    <property type="protein sequence ID" value="DAD75437.1"/>
    <property type="molecule type" value="Genomic_DNA"/>
</dbReference>
<feature type="compositionally biased region" description="Basic residues" evidence="1">
    <location>
        <begin position="34"/>
        <end position="46"/>
    </location>
</feature>
<reference evidence="2" key="1">
    <citation type="journal article" date="2021" name="Proc. Natl. Acad. Sci. U.S.A.">
        <title>A Catalog of Tens of Thousands of Viruses from Human Metagenomes Reveals Hidden Associations with Chronic Diseases.</title>
        <authorList>
            <person name="Tisza M.J."/>
            <person name="Buck C.B."/>
        </authorList>
    </citation>
    <scope>NUCLEOTIDE SEQUENCE</scope>
    <source>
        <strain evidence="2">Ctp123</strain>
    </source>
</reference>
<organism evidence="2">
    <name type="scientific">Myoviridae sp. ctp123</name>
    <dbReference type="NCBI Taxonomy" id="2826697"/>
    <lineage>
        <taxon>Viruses</taxon>
        <taxon>Duplodnaviria</taxon>
        <taxon>Heunggongvirae</taxon>
        <taxon>Uroviricota</taxon>
        <taxon>Caudoviricetes</taxon>
    </lineage>
</organism>